<proteinExistence type="inferred from homology"/>
<feature type="domain" description="FAD-binding PCMH-type" evidence="6">
    <location>
        <begin position="101"/>
        <end position="282"/>
    </location>
</feature>
<evidence type="ECO:0000259" key="6">
    <source>
        <dbReference type="PROSITE" id="PS51387"/>
    </source>
</evidence>
<sequence length="546" mass="57709">MTNNSDHLVRRGWTPHGGQDAILPPHATRWLASRTGLGARSTPVAPDSTLTVPESALPEPAYKALADVVGERHVLTGRAERLGRAGGLSYLDLLRHRGTGAIAVPDAVVVPADPAQVQQVVEVCAAAGIGLVPFGGGTSVVGGVTALRGDKAAVVVLDLMRLDRLVSVDPVSRLAVFQAGVVAPEAERLLAAHGLTLGHVPQSFERATIGGFAATRSSGQASAGYGRFEDMVEGVRVATPRGEWRAGVAPASAAGPDLRQLVVGSEGAFGVLTEVTVRVRELPTVRRYEGFVLDGWEAGATAVRELAQARVLADVTRLSDPHETEVAFAMSGGWKTALVRKYLRARGILEPCLLVLGWECTSTEELALRRRATMRVLRGLRPVSLGTAAGEKWRHGRFSGPRQRDALMDSGVCVETLETATYWSTLSSLRTEVRAALIGSLSAPGRTPVVACHISHAYETGASLYFTTIVPRDHDDPEGQWQRAKAAACAAISDGPLGTISHHHAVGTDHAPYLAKEIGDLGTDVLAGVKRTLDPDGVLNPGKLVR</sequence>
<dbReference type="Gene3D" id="3.30.300.330">
    <property type="match status" value="1"/>
</dbReference>
<evidence type="ECO:0000256" key="4">
    <source>
        <dbReference type="ARBA" id="ARBA00023002"/>
    </source>
</evidence>
<dbReference type="InterPro" id="IPR025650">
    <property type="entry name" value="Alkyl-DHAP_Synthase"/>
</dbReference>
<evidence type="ECO:0000256" key="3">
    <source>
        <dbReference type="ARBA" id="ARBA00022827"/>
    </source>
</evidence>
<keyword evidence="8" id="KW-1185">Reference proteome</keyword>
<dbReference type="Gene3D" id="3.30.70.3450">
    <property type="match status" value="1"/>
</dbReference>
<dbReference type="SUPFAM" id="SSF56176">
    <property type="entry name" value="FAD-binding/transporter-associated domain-like"/>
    <property type="match status" value="1"/>
</dbReference>
<evidence type="ECO:0000313" key="7">
    <source>
        <dbReference type="EMBL" id="MFC4854209.1"/>
    </source>
</evidence>
<comment type="caution">
    <text evidence="7">The sequence shown here is derived from an EMBL/GenBank/DDBJ whole genome shotgun (WGS) entry which is preliminary data.</text>
</comment>
<dbReference type="Gene3D" id="1.10.45.10">
    <property type="entry name" value="Vanillyl-alcohol Oxidase, Chain A, domain 4"/>
    <property type="match status" value="1"/>
</dbReference>
<keyword evidence="3" id="KW-0274">FAD</keyword>
<keyword evidence="2" id="KW-0285">Flavoprotein</keyword>
<dbReference type="Gene3D" id="3.30.465.10">
    <property type="match status" value="1"/>
</dbReference>
<feature type="region of interest" description="Disordered" evidence="5">
    <location>
        <begin position="1"/>
        <end position="21"/>
    </location>
</feature>
<dbReference type="SUPFAM" id="SSF55103">
    <property type="entry name" value="FAD-linked oxidases, C-terminal domain"/>
    <property type="match status" value="1"/>
</dbReference>
<comment type="similarity">
    <text evidence="1">Belongs to the FAD-binding oxidoreductase/transferase type 4 family.</text>
</comment>
<evidence type="ECO:0000256" key="5">
    <source>
        <dbReference type="SAM" id="MobiDB-lite"/>
    </source>
</evidence>
<evidence type="ECO:0000313" key="8">
    <source>
        <dbReference type="Proteomes" id="UP001595859"/>
    </source>
</evidence>
<dbReference type="Proteomes" id="UP001595859">
    <property type="component" value="Unassembled WGS sequence"/>
</dbReference>
<dbReference type="Gene3D" id="3.30.43.10">
    <property type="entry name" value="Uridine Diphospho-n-acetylenolpyruvylglucosamine Reductase, domain 2"/>
    <property type="match status" value="1"/>
</dbReference>
<evidence type="ECO:0000256" key="2">
    <source>
        <dbReference type="ARBA" id="ARBA00022630"/>
    </source>
</evidence>
<dbReference type="InterPro" id="IPR016166">
    <property type="entry name" value="FAD-bd_PCMH"/>
</dbReference>
<dbReference type="InterPro" id="IPR036318">
    <property type="entry name" value="FAD-bd_PCMH-like_sf"/>
</dbReference>
<dbReference type="Pfam" id="PF02913">
    <property type="entry name" value="FAD-oxidase_C"/>
    <property type="match status" value="1"/>
</dbReference>
<dbReference type="InterPro" id="IPR016171">
    <property type="entry name" value="Vanillyl_alc_oxidase_C-sub2"/>
</dbReference>
<dbReference type="Pfam" id="PF01565">
    <property type="entry name" value="FAD_binding_4"/>
    <property type="match status" value="1"/>
</dbReference>
<dbReference type="RefSeq" id="WP_378056158.1">
    <property type="nucleotide sequence ID" value="NZ_JBHSIS010000006.1"/>
</dbReference>
<organism evidence="7 8">
    <name type="scientific">Actinophytocola glycyrrhizae</name>
    <dbReference type="NCBI Taxonomy" id="2044873"/>
    <lineage>
        <taxon>Bacteria</taxon>
        <taxon>Bacillati</taxon>
        <taxon>Actinomycetota</taxon>
        <taxon>Actinomycetes</taxon>
        <taxon>Pseudonocardiales</taxon>
        <taxon>Pseudonocardiaceae</taxon>
    </lineage>
</organism>
<dbReference type="PROSITE" id="PS51387">
    <property type="entry name" value="FAD_PCMH"/>
    <property type="match status" value="1"/>
</dbReference>
<accession>A0ABV9RZY4</accession>
<dbReference type="PANTHER" id="PTHR46568">
    <property type="entry name" value="ALKYLDIHYDROXYACETONEPHOSPHATE SYNTHASE, PEROXISOMAL"/>
    <property type="match status" value="1"/>
</dbReference>
<dbReference type="InterPro" id="IPR016164">
    <property type="entry name" value="FAD-linked_Oxase-like_C"/>
</dbReference>
<dbReference type="InterPro" id="IPR016167">
    <property type="entry name" value="FAD-bd_PCMH_sub1"/>
</dbReference>
<gene>
    <name evidence="7" type="ORF">ACFPCV_11915</name>
</gene>
<protein>
    <submittedName>
        <fullName evidence="7">FAD-binding oxidoreductase</fullName>
    </submittedName>
</protein>
<dbReference type="PANTHER" id="PTHR46568:SF1">
    <property type="entry name" value="ALKYLDIHYDROXYACETONEPHOSPHATE SYNTHASE, PEROXISOMAL"/>
    <property type="match status" value="1"/>
</dbReference>
<dbReference type="InterPro" id="IPR004113">
    <property type="entry name" value="FAD-bd_oxidored_4_C"/>
</dbReference>
<dbReference type="InterPro" id="IPR016169">
    <property type="entry name" value="FAD-bd_PCMH_sub2"/>
</dbReference>
<keyword evidence="4" id="KW-0560">Oxidoreductase</keyword>
<dbReference type="InterPro" id="IPR006094">
    <property type="entry name" value="Oxid_FAD_bind_N"/>
</dbReference>
<reference evidence="8" key="1">
    <citation type="journal article" date="2019" name="Int. J. Syst. Evol. Microbiol.">
        <title>The Global Catalogue of Microorganisms (GCM) 10K type strain sequencing project: providing services to taxonomists for standard genome sequencing and annotation.</title>
        <authorList>
            <consortium name="The Broad Institute Genomics Platform"/>
            <consortium name="The Broad Institute Genome Sequencing Center for Infectious Disease"/>
            <person name="Wu L."/>
            <person name="Ma J."/>
        </authorList>
    </citation>
    <scope>NUCLEOTIDE SEQUENCE [LARGE SCALE GENOMIC DNA]</scope>
    <source>
        <strain evidence="8">ZS-22-S1</strain>
    </source>
</reference>
<dbReference type="EMBL" id="JBHSIS010000006">
    <property type="protein sequence ID" value="MFC4854209.1"/>
    <property type="molecule type" value="Genomic_DNA"/>
</dbReference>
<evidence type="ECO:0000256" key="1">
    <source>
        <dbReference type="ARBA" id="ARBA00008000"/>
    </source>
</evidence>
<name>A0ABV9RZY4_9PSEU</name>